<sequence>MKVHVAVKSGPSKLEARALVLEIEALEVIDLPRHANMGNVIEDFTQSVTAKPGRPPPPKPGPTVNTAKTFEATITICPGLSLNAGEEKKFDGRFRLPTNVQPTYEGKYTKHHWRFRARLDVFGTDPDTGWHALRVLSA</sequence>
<comment type="caution">
    <text evidence="1">The sequence shown here is derived from an EMBL/GenBank/DDBJ whole genome shotgun (WGS) entry which is preliminary data.</text>
</comment>
<reference evidence="1 2" key="1">
    <citation type="submission" date="2019-10" db="EMBL/GenBank/DDBJ databases">
        <title>A soil myxobacterium in the family Polyangiaceae.</title>
        <authorList>
            <person name="Li Y."/>
            <person name="Wang J."/>
        </authorList>
    </citation>
    <scope>NUCLEOTIDE SEQUENCE [LARGE SCALE GENOMIC DNA]</scope>
    <source>
        <strain evidence="1 2">DSM 14734</strain>
    </source>
</reference>
<evidence type="ECO:0000313" key="1">
    <source>
        <dbReference type="EMBL" id="MRG95951.1"/>
    </source>
</evidence>
<dbReference type="AlphaFoldDB" id="A0A6N7Q528"/>
<name>A0A6N7Q528_9BACT</name>
<protein>
    <submittedName>
        <fullName evidence="1">Uncharacterized protein</fullName>
    </submittedName>
</protein>
<dbReference type="RefSeq" id="WP_153822753.1">
    <property type="nucleotide sequence ID" value="NZ_WJIE01000009.1"/>
</dbReference>
<evidence type="ECO:0000313" key="2">
    <source>
        <dbReference type="Proteomes" id="UP000440224"/>
    </source>
</evidence>
<keyword evidence="2" id="KW-1185">Reference proteome</keyword>
<dbReference type="Proteomes" id="UP000440224">
    <property type="component" value="Unassembled WGS sequence"/>
</dbReference>
<organism evidence="1 2">
    <name type="scientific">Polyangium spumosum</name>
    <dbReference type="NCBI Taxonomy" id="889282"/>
    <lineage>
        <taxon>Bacteria</taxon>
        <taxon>Pseudomonadati</taxon>
        <taxon>Myxococcota</taxon>
        <taxon>Polyangia</taxon>
        <taxon>Polyangiales</taxon>
        <taxon>Polyangiaceae</taxon>
        <taxon>Polyangium</taxon>
    </lineage>
</organism>
<proteinExistence type="predicted"/>
<gene>
    <name evidence="1" type="ORF">GF068_29130</name>
</gene>
<dbReference type="EMBL" id="WJIE01000009">
    <property type="protein sequence ID" value="MRG95951.1"/>
    <property type="molecule type" value="Genomic_DNA"/>
</dbReference>
<accession>A0A6N7Q528</accession>
<dbReference type="OrthoDB" id="5510981at2"/>